<dbReference type="Pfam" id="PF02423">
    <property type="entry name" value="OCD_Mu_crystall"/>
    <property type="match status" value="1"/>
</dbReference>
<dbReference type="PaxDb" id="35128-Thaps268461"/>
<dbReference type="OMA" id="FMTPLFD"/>
<dbReference type="AlphaFoldDB" id="B8BXM3"/>
<protein>
    <submittedName>
        <fullName evidence="3">Ornithine cyclodeaminase</fullName>
        <ecNumber evidence="3">4.3.1.12</ecNumber>
    </submittedName>
</protein>
<dbReference type="HOGENOM" id="CLU_042088_2_1_1"/>
<dbReference type="EMBL" id="CM000640">
    <property type="protein sequence ID" value="EED93729.1"/>
    <property type="molecule type" value="Genomic_DNA"/>
</dbReference>
<reference evidence="3 4" key="2">
    <citation type="journal article" date="2008" name="Nature">
        <title>The Phaeodactylum genome reveals the evolutionary history of diatom genomes.</title>
        <authorList>
            <person name="Bowler C."/>
            <person name="Allen A.E."/>
            <person name="Badger J.H."/>
            <person name="Grimwood J."/>
            <person name="Jabbari K."/>
            <person name="Kuo A."/>
            <person name="Maheswari U."/>
            <person name="Martens C."/>
            <person name="Maumus F."/>
            <person name="Otillar R.P."/>
            <person name="Rayko E."/>
            <person name="Salamov A."/>
            <person name="Vandepoele K."/>
            <person name="Beszteri B."/>
            <person name="Gruber A."/>
            <person name="Heijde M."/>
            <person name="Katinka M."/>
            <person name="Mock T."/>
            <person name="Valentin K."/>
            <person name="Verret F."/>
            <person name="Berges J.A."/>
            <person name="Brownlee C."/>
            <person name="Cadoret J.P."/>
            <person name="Chiovitti A."/>
            <person name="Choi C.J."/>
            <person name="Coesel S."/>
            <person name="De Martino A."/>
            <person name="Detter J.C."/>
            <person name="Durkin C."/>
            <person name="Falciatore A."/>
            <person name="Fournet J."/>
            <person name="Haruta M."/>
            <person name="Huysman M.J."/>
            <person name="Jenkins B.D."/>
            <person name="Jiroutova K."/>
            <person name="Jorgensen R.E."/>
            <person name="Joubert Y."/>
            <person name="Kaplan A."/>
            <person name="Kroger N."/>
            <person name="Kroth P.G."/>
            <person name="La Roche J."/>
            <person name="Lindquist E."/>
            <person name="Lommer M."/>
            <person name="Martin-Jezequel V."/>
            <person name="Lopez P.J."/>
            <person name="Lucas S."/>
            <person name="Mangogna M."/>
            <person name="McGinnis K."/>
            <person name="Medlin L.K."/>
            <person name="Montsant A."/>
            <person name="Oudot-Le Secq M.P."/>
            <person name="Napoli C."/>
            <person name="Obornik M."/>
            <person name="Parker M.S."/>
            <person name="Petit J.L."/>
            <person name="Porcel B.M."/>
            <person name="Poulsen N."/>
            <person name="Robison M."/>
            <person name="Rychlewski L."/>
            <person name="Rynearson T.A."/>
            <person name="Schmutz J."/>
            <person name="Shapiro H."/>
            <person name="Siaut M."/>
            <person name="Stanley M."/>
            <person name="Sussman M.R."/>
            <person name="Taylor A.R."/>
            <person name="Vardi A."/>
            <person name="von Dassow P."/>
            <person name="Vyverman W."/>
            <person name="Willis A."/>
            <person name="Wyrwicz L.S."/>
            <person name="Rokhsar D.S."/>
            <person name="Weissenbach J."/>
            <person name="Armbrust E.V."/>
            <person name="Green B.R."/>
            <person name="Van de Peer Y."/>
            <person name="Grigoriev I.V."/>
        </authorList>
    </citation>
    <scope>NUCLEOTIDE SEQUENCE [LARGE SCALE GENOMIC DNA]</scope>
    <source>
        <strain evidence="3 4">CCMP1335</strain>
    </source>
</reference>
<dbReference type="GeneID" id="7444753"/>
<proteinExistence type="inferred from homology"/>
<dbReference type="InterPro" id="IPR003462">
    <property type="entry name" value="ODC_Mu_crystall"/>
</dbReference>
<dbReference type="eggNOG" id="KOG3007">
    <property type="taxonomic scope" value="Eukaryota"/>
</dbReference>
<evidence type="ECO:0000313" key="4">
    <source>
        <dbReference type="Proteomes" id="UP000001449"/>
    </source>
</evidence>
<accession>B8BXM3</accession>
<evidence type="ECO:0000313" key="3">
    <source>
        <dbReference type="EMBL" id="EED93729.1"/>
    </source>
</evidence>
<dbReference type="Gene3D" id="3.30.1780.10">
    <property type="entry name" value="ornithine cyclodeaminase, domain 1"/>
    <property type="match status" value="1"/>
</dbReference>
<dbReference type="EC" id="4.3.1.12" evidence="3"/>
<dbReference type="STRING" id="35128.B8BXM3"/>
<dbReference type="Gene3D" id="3.40.50.720">
    <property type="entry name" value="NAD(P)-binding Rossmann-like Domain"/>
    <property type="match status" value="1"/>
</dbReference>
<dbReference type="Proteomes" id="UP000001449">
    <property type="component" value="Chromosome 3"/>
</dbReference>
<dbReference type="PANTHER" id="PTHR13812:SF19">
    <property type="entry name" value="KETIMINE REDUCTASE MU-CRYSTALLIN"/>
    <property type="match status" value="1"/>
</dbReference>
<dbReference type="InterPro" id="IPR023401">
    <property type="entry name" value="ODC_N"/>
</dbReference>
<reference evidence="3 4" key="1">
    <citation type="journal article" date="2004" name="Science">
        <title>The genome of the diatom Thalassiosira pseudonana: ecology, evolution, and metabolism.</title>
        <authorList>
            <person name="Armbrust E.V."/>
            <person name="Berges J.A."/>
            <person name="Bowler C."/>
            <person name="Green B.R."/>
            <person name="Martinez D."/>
            <person name="Putnam N.H."/>
            <person name="Zhou S."/>
            <person name="Allen A.E."/>
            <person name="Apt K.E."/>
            <person name="Bechner M."/>
            <person name="Brzezinski M.A."/>
            <person name="Chaal B.K."/>
            <person name="Chiovitti A."/>
            <person name="Davis A.K."/>
            <person name="Demarest M.S."/>
            <person name="Detter J.C."/>
            <person name="Glavina T."/>
            <person name="Goodstein D."/>
            <person name="Hadi M.Z."/>
            <person name="Hellsten U."/>
            <person name="Hildebrand M."/>
            <person name="Jenkins B.D."/>
            <person name="Jurka J."/>
            <person name="Kapitonov V.V."/>
            <person name="Kroger N."/>
            <person name="Lau W.W."/>
            <person name="Lane T.W."/>
            <person name="Larimer F.W."/>
            <person name="Lippmeier J.C."/>
            <person name="Lucas S."/>
            <person name="Medina M."/>
            <person name="Montsant A."/>
            <person name="Obornik M."/>
            <person name="Parker M.S."/>
            <person name="Palenik B."/>
            <person name="Pazour G.J."/>
            <person name="Richardson P.M."/>
            <person name="Rynearson T.A."/>
            <person name="Saito M.A."/>
            <person name="Schwartz D.C."/>
            <person name="Thamatrakoln K."/>
            <person name="Valentin K."/>
            <person name="Vardi A."/>
            <person name="Wilkerson F.P."/>
            <person name="Rokhsar D.S."/>
        </authorList>
    </citation>
    <scope>NUCLEOTIDE SEQUENCE [LARGE SCALE GENOMIC DNA]</scope>
    <source>
        <strain evidence="3 4">CCMP1335</strain>
    </source>
</reference>
<evidence type="ECO:0000256" key="1">
    <source>
        <dbReference type="ARBA" id="ARBA00008903"/>
    </source>
</evidence>
<organism evidence="3 4">
    <name type="scientific">Thalassiosira pseudonana</name>
    <name type="common">Marine diatom</name>
    <name type="synonym">Cyclotella nana</name>
    <dbReference type="NCBI Taxonomy" id="35128"/>
    <lineage>
        <taxon>Eukaryota</taxon>
        <taxon>Sar</taxon>
        <taxon>Stramenopiles</taxon>
        <taxon>Ochrophyta</taxon>
        <taxon>Bacillariophyta</taxon>
        <taxon>Coscinodiscophyceae</taxon>
        <taxon>Thalassiosirophycidae</taxon>
        <taxon>Thalassiosirales</taxon>
        <taxon>Thalassiosiraceae</taxon>
        <taxon>Thalassiosira</taxon>
    </lineage>
</organism>
<dbReference type="GO" id="GO:0005737">
    <property type="term" value="C:cytoplasm"/>
    <property type="evidence" value="ECO:0000318"/>
    <property type="project" value="GO_Central"/>
</dbReference>
<dbReference type="InParanoid" id="B8BXM3"/>
<dbReference type="KEGG" id="tps:THAPSDRAFT_268461"/>
<dbReference type="GO" id="GO:0008473">
    <property type="term" value="F:ornithine cyclodeaminase activity"/>
    <property type="evidence" value="ECO:0007669"/>
    <property type="project" value="UniProtKB-EC"/>
</dbReference>
<keyword evidence="4" id="KW-1185">Reference proteome</keyword>
<dbReference type="SUPFAM" id="SSF51735">
    <property type="entry name" value="NAD(P)-binding Rossmann-fold domains"/>
    <property type="match status" value="1"/>
</dbReference>
<dbReference type="RefSeq" id="XP_002288293.1">
    <property type="nucleotide sequence ID" value="XM_002288257.1"/>
</dbReference>
<dbReference type="PANTHER" id="PTHR13812">
    <property type="entry name" value="KETIMINE REDUCTASE MU-CRYSTALLIN"/>
    <property type="match status" value="1"/>
</dbReference>
<comment type="similarity">
    <text evidence="1">Belongs to the ornithine cyclodeaminase/mu-crystallin family.</text>
</comment>
<sequence>MLILSETDVRRCFPVSAVIAANRKALSSLRNDANGGAVVPSRTGLSYPSHNPVTGGSSSGNAADCSDDIIMGMKIISIRANNPIKFNKPTCPSTIMLVHPETGEVSSIVAATYLTAARTSAGSAIATELALKDRPRIEEGLSLVVFGAGLQAEMHIRSIQYLLNIGRVVIVNRSLERADKLKGELMQSTHDEESKTQTEAVQNAVRSADIVATTTNTSTSLFRGEWLKAGCHINAVGSYTSLTREVDDELVKRSEILIDTQEALDVGDLSYLKENRDAMNCIGLIGDAIVGNISFGKLRDGTDGSIDCTFYKSVGTAIQDVVSAQYVYDNALKIGIGVKAEM</sequence>
<keyword evidence="3" id="KW-0456">Lyase</keyword>
<dbReference type="PIRSF" id="PIRSF001439">
    <property type="entry name" value="CryM"/>
    <property type="match status" value="1"/>
</dbReference>
<dbReference type="FunFam" id="3.40.50.720:FF:000909">
    <property type="entry name" value="Ornithine cyclodeaminase"/>
    <property type="match status" value="1"/>
</dbReference>
<gene>
    <name evidence="3" type="ORF">THAPSDRAFT_268461</name>
</gene>
<name>B8BXM3_THAPS</name>
<evidence type="ECO:0000256" key="2">
    <source>
        <dbReference type="SAM" id="MobiDB-lite"/>
    </source>
</evidence>
<feature type="region of interest" description="Disordered" evidence="2">
    <location>
        <begin position="40"/>
        <end position="60"/>
    </location>
</feature>
<dbReference type="InterPro" id="IPR036291">
    <property type="entry name" value="NAD(P)-bd_dom_sf"/>
</dbReference>
<feature type="compositionally biased region" description="Polar residues" evidence="2">
    <location>
        <begin position="43"/>
        <end position="60"/>
    </location>
</feature>